<proteinExistence type="predicted"/>
<keyword evidence="1" id="KW-0472">Membrane</keyword>
<name>A0A165ZIT4_9EURY</name>
<reference evidence="2 3" key="1">
    <citation type="submission" date="2016-04" db="EMBL/GenBank/DDBJ databases">
        <title>Genome sequence of Methanobrevibacter curvatus DSM 11111.</title>
        <authorList>
            <person name="Poehlein A."/>
            <person name="Seedorf H."/>
            <person name="Daniel R."/>
        </authorList>
    </citation>
    <scope>NUCLEOTIDE SEQUENCE [LARGE SCALE GENOMIC DNA]</scope>
    <source>
        <strain evidence="2 3">DSM 11111</strain>
    </source>
</reference>
<dbReference type="OrthoDB" id="75117at2157"/>
<dbReference type="PATRIC" id="fig|49547.3.peg.1748"/>
<dbReference type="Proteomes" id="UP000077245">
    <property type="component" value="Unassembled WGS sequence"/>
</dbReference>
<keyword evidence="3" id="KW-1185">Reference proteome</keyword>
<evidence type="ECO:0000313" key="3">
    <source>
        <dbReference type="Proteomes" id="UP000077245"/>
    </source>
</evidence>
<organism evidence="2 3">
    <name type="scientific">Methanobrevibacter curvatus</name>
    <dbReference type="NCBI Taxonomy" id="49547"/>
    <lineage>
        <taxon>Archaea</taxon>
        <taxon>Methanobacteriati</taxon>
        <taxon>Methanobacteriota</taxon>
        <taxon>Methanomada group</taxon>
        <taxon>Methanobacteria</taxon>
        <taxon>Methanobacteriales</taxon>
        <taxon>Methanobacteriaceae</taxon>
        <taxon>Methanobrevibacter</taxon>
    </lineage>
</organism>
<comment type="caution">
    <text evidence="2">The sequence shown here is derived from an EMBL/GenBank/DDBJ whole genome shotgun (WGS) entry which is preliminary data.</text>
</comment>
<sequence>MKIDFKDFFKKFTLIDIIIIICVMLAVVVAFTQIYGEDDNQVQSVSFDSSSLGKFVEKYLSFYNNGYITKSKIIGYNSSNMEKIEVEGTVIWVDDNKANVKVLLDVNGSSILAGLATDLKEADIYIEQISLESDGYKYQNLTDVVVEPVEINSLSDLVYNFSDNLNATLTATISTDTYKSILSQRLNNEMYLKFNKPSITSKDTANTLFFIKADKNEILMANNIFGSLYGQTDSIKIRIYNCSDEDLNIIKETFVVKNIRKIT</sequence>
<evidence type="ECO:0000256" key="1">
    <source>
        <dbReference type="SAM" id="Phobius"/>
    </source>
</evidence>
<gene>
    <name evidence="2" type="ORF">MBCUR_16390</name>
</gene>
<keyword evidence="1" id="KW-0812">Transmembrane</keyword>
<dbReference type="AlphaFoldDB" id="A0A165ZIT4"/>
<protein>
    <submittedName>
        <fullName evidence="2">Uncharacterized protein</fullName>
    </submittedName>
</protein>
<dbReference type="EMBL" id="LWMV01000202">
    <property type="protein sequence ID" value="KZX10789.1"/>
    <property type="molecule type" value="Genomic_DNA"/>
</dbReference>
<dbReference type="RefSeq" id="WP_067092428.1">
    <property type="nucleotide sequence ID" value="NZ_LWMV01000202.1"/>
</dbReference>
<keyword evidence="1" id="KW-1133">Transmembrane helix</keyword>
<feature type="transmembrane region" description="Helical" evidence="1">
    <location>
        <begin position="12"/>
        <end position="35"/>
    </location>
</feature>
<accession>A0A165ZIT4</accession>
<evidence type="ECO:0000313" key="2">
    <source>
        <dbReference type="EMBL" id="KZX10789.1"/>
    </source>
</evidence>